<evidence type="ECO:0000256" key="4">
    <source>
        <dbReference type="ARBA" id="ARBA00022737"/>
    </source>
</evidence>
<evidence type="ECO:0000256" key="7">
    <source>
        <dbReference type="SAM" id="MobiDB-lite"/>
    </source>
</evidence>
<comment type="similarity">
    <text evidence="2">Belongs to the WD repeat SWD2 family.</text>
</comment>
<dbReference type="InterPro" id="IPR036322">
    <property type="entry name" value="WD40_repeat_dom_sf"/>
</dbReference>
<accession>A0A9N9L1U2</accession>
<dbReference type="InterPro" id="IPR015943">
    <property type="entry name" value="WD40/YVTN_repeat-like_dom_sf"/>
</dbReference>
<gene>
    <name evidence="8" type="ORF">HYFRA_00012047</name>
</gene>
<dbReference type="OrthoDB" id="27537at2759"/>
<dbReference type="GO" id="GO:0003682">
    <property type="term" value="F:chromatin binding"/>
    <property type="evidence" value="ECO:0007669"/>
    <property type="project" value="TreeGrafter"/>
</dbReference>
<keyword evidence="4" id="KW-0677">Repeat</keyword>
<protein>
    <submittedName>
        <fullName evidence="8">Uncharacterized protein</fullName>
    </submittedName>
</protein>
<dbReference type="PROSITE" id="PS50082">
    <property type="entry name" value="WD_REPEATS_2"/>
    <property type="match status" value="1"/>
</dbReference>
<dbReference type="AlphaFoldDB" id="A0A9N9L1U2"/>
<dbReference type="PANTHER" id="PTHR19861:SF0">
    <property type="entry name" value="WD REPEAT-CONTAINING PROTEIN 82"/>
    <property type="match status" value="1"/>
</dbReference>
<evidence type="ECO:0000313" key="8">
    <source>
        <dbReference type="EMBL" id="CAG8956130.1"/>
    </source>
</evidence>
<evidence type="ECO:0000256" key="3">
    <source>
        <dbReference type="ARBA" id="ARBA00022574"/>
    </source>
</evidence>
<dbReference type="SUPFAM" id="SSF50978">
    <property type="entry name" value="WD40 repeat-like"/>
    <property type="match status" value="1"/>
</dbReference>
<sequence>MASTPMAIDSPIGANGRAPAVLPTNPLPTTAKVSDMISLFRPTKHFLSEHYKRDSASGKPAKSKASIISLDFSDGGDYLLTSESDNNMSIYDVVRGKWFKSCLSQKYGVSHAMFTHKSRDSNPCIIHSSTKINHVIRYLSTHDNSYLRYFEGHEKNVTCLSLHPGQDNFISCSEDDTVRIWDAGTKNSCGKLLLNGAYLAAWDPSGNVFAVASPAAQSILLYDFRNFDRAPFSVFDMLPYSQETVPGAVNKGWNKIEFSNDGKSLLLGTTGSGHVLLDAFDGHLKAIVRRERGGVKRLGVGDHNPDHVEPDSPDFLYPSTGDCCFTPDGRYILSGTRRENVLVYDTLAGTPEKIAKPIHELEYKGDTGVIAFNPKYNMFATGDKETVLWVPDRDL</sequence>
<dbReference type="Gene3D" id="2.130.10.10">
    <property type="entry name" value="YVTN repeat-like/Quinoprotein amine dehydrogenase"/>
    <property type="match status" value="2"/>
</dbReference>
<dbReference type="SMART" id="SM00320">
    <property type="entry name" value="WD40"/>
    <property type="match status" value="5"/>
</dbReference>
<feature type="repeat" description="WD" evidence="6">
    <location>
        <begin position="150"/>
        <end position="182"/>
    </location>
</feature>
<keyword evidence="5" id="KW-0539">Nucleus</keyword>
<dbReference type="PANTHER" id="PTHR19861">
    <property type="entry name" value="WD40 REPEAT PROTEIN SWD2"/>
    <property type="match status" value="1"/>
</dbReference>
<dbReference type="GO" id="GO:0048188">
    <property type="term" value="C:Set1C/COMPASS complex"/>
    <property type="evidence" value="ECO:0007669"/>
    <property type="project" value="TreeGrafter"/>
</dbReference>
<keyword evidence="9" id="KW-1185">Reference proteome</keyword>
<dbReference type="EMBL" id="CAJVRL010000069">
    <property type="protein sequence ID" value="CAG8956130.1"/>
    <property type="molecule type" value="Genomic_DNA"/>
</dbReference>
<feature type="region of interest" description="Disordered" evidence="7">
    <location>
        <begin position="1"/>
        <end position="21"/>
    </location>
</feature>
<evidence type="ECO:0000256" key="5">
    <source>
        <dbReference type="ARBA" id="ARBA00023242"/>
    </source>
</evidence>
<evidence type="ECO:0000313" key="9">
    <source>
        <dbReference type="Proteomes" id="UP000696280"/>
    </source>
</evidence>
<keyword evidence="3 6" id="KW-0853">WD repeat</keyword>
<evidence type="ECO:0000256" key="6">
    <source>
        <dbReference type="PROSITE-ProRule" id="PRU00221"/>
    </source>
</evidence>
<dbReference type="GO" id="GO:0016070">
    <property type="term" value="P:RNA metabolic process"/>
    <property type="evidence" value="ECO:0007669"/>
    <property type="project" value="UniProtKB-ARBA"/>
</dbReference>
<dbReference type="PROSITE" id="PS50294">
    <property type="entry name" value="WD_REPEATS_REGION"/>
    <property type="match status" value="1"/>
</dbReference>
<name>A0A9N9L1U2_9HELO</name>
<dbReference type="InterPro" id="IPR001680">
    <property type="entry name" value="WD40_rpt"/>
</dbReference>
<comment type="subcellular location">
    <subcellularLocation>
        <location evidence="1">Nucleus</location>
    </subcellularLocation>
</comment>
<dbReference type="Proteomes" id="UP000696280">
    <property type="component" value="Unassembled WGS sequence"/>
</dbReference>
<evidence type="ECO:0000256" key="2">
    <source>
        <dbReference type="ARBA" id="ARBA00005616"/>
    </source>
</evidence>
<dbReference type="Pfam" id="PF00400">
    <property type="entry name" value="WD40"/>
    <property type="match status" value="2"/>
</dbReference>
<dbReference type="InterPro" id="IPR037867">
    <property type="entry name" value="Swd2/WDR82"/>
</dbReference>
<comment type="caution">
    <text evidence="8">The sequence shown here is derived from an EMBL/GenBank/DDBJ whole genome shotgun (WGS) entry which is preliminary data.</text>
</comment>
<reference evidence="8" key="1">
    <citation type="submission" date="2021-07" db="EMBL/GenBank/DDBJ databases">
        <authorList>
            <person name="Durling M."/>
        </authorList>
    </citation>
    <scope>NUCLEOTIDE SEQUENCE</scope>
</reference>
<evidence type="ECO:0000256" key="1">
    <source>
        <dbReference type="ARBA" id="ARBA00004123"/>
    </source>
</evidence>
<organism evidence="8 9">
    <name type="scientific">Hymenoscyphus fraxineus</name>
    <dbReference type="NCBI Taxonomy" id="746836"/>
    <lineage>
        <taxon>Eukaryota</taxon>
        <taxon>Fungi</taxon>
        <taxon>Dikarya</taxon>
        <taxon>Ascomycota</taxon>
        <taxon>Pezizomycotina</taxon>
        <taxon>Leotiomycetes</taxon>
        <taxon>Helotiales</taxon>
        <taxon>Helotiaceae</taxon>
        <taxon>Hymenoscyphus</taxon>
    </lineage>
</organism>
<proteinExistence type="inferred from homology"/>